<accession>A0ABX7PLJ8</accession>
<evidence type="ECO:0000256" key="1">
    <source>
        <dbReference type="SAM" id="MobiDB-lite"/>
    </source>
</evidence>
<evidence type="ECO:0000313" key="2">
    <source>
        <dbReference type="EMBL" id="QSR26856.1"/>
    </source>
</evidence>
<dbReference type="EMBL" id="CP022295">
    <property type="protein sequence ID" value="QSR26856.1"/>
    <property type="molecule type" value="Genomic_DNA"/>
</dbReference>
<protein>
    <submittedName>
        <fullName evidence="2">Uncharacterized protein</fullName>
    </submittedName>
</protein>
<sequence length="82" mass="8325">MSADLPTGDAEPVELAAGHDATLTSREVGDGVGARVVDGGDVSAVVSYGCGHGARVDAPTLVAQARLRCLWINLLPMGHVDS</sequence>
<evidence type="ECO:0000313" key="3">
    <source>
        <dbReference type="Proteomes" id="UP000662818"/>
    </source>
</evidence>
<gene>
    <name evidence="2" type="ORF">CFH99_14595</name>
</gene>
<organism evidence="2 3">
    <name type="scientific">Nocardioides aromaticivorans</name>
    <dbReference type="NCBI Taxonomy" id="200618"/>
    <lineage>
        <taxon>Bacteria</taxon>
        <taxon>Bacillati</taxon>
        <taxon>Actinomycetota</taxon>
        <taxon>Actinomycetes</taxon>
        <taxon>Propionibacteriales</taxon>
        <taxon>Nocardioidaceae</taxon>
        <taxon>Nocardioides</taxon>
    </lineage>
</organism>
<name>A0ABX7PLJ8_9ACTN</name>
<proteinExistence type="predicted"/>
<reference evidence="2 3" key="1">
    <citation type="submission" date="2017-06" db="EMBL/GenBank/DDBJ databases">
        <title>Complete Genome Sequence of the Soil Carbazole-Degrading Bacterium Nocardioides aromaticivorans IC177.</title>
        <authorList>
            <person name="Vejarano F."/>
            <person name="Suzuki-Minakuchi C."/>
            <person name="Ohtsubo Y."/>
            <person name="Tsuda M."/>
            <person name="Okada K."/>
            <person name="Nojiri H."/>
        </authorList>
    </citation>
    <scope>NUCLEOTIDE SEQUENCE [LARGE SCALE GENOMIC DNA]</scope>
    <source>
        <strain evidence="2 3">IC177</strain>
    </source>
</reference>
<dbReference type="Proteomes" id="UP000662818">
    <property type="component" value="Chromosome"/>
</dbReference>
<feature type="region of interest" description="Disordered" evidence="1">
    <location>
        <begin position="1"/>
        <end position="21"/>
    </location>
</feature>
<keyword evidence="3" id="KW-1185">Reference proteome</keyword>